<keyword evidence="9" id="KW-1185">Reference proteome</keyword>
<evidence type="ECO:0000259" key="7">
    <source>
        <dbReference type="Pfam" id="PF01435"/>
    </source>
</evidence>
<dbReference type="EMBL" id="JACIJS010000002">
    <property type="protein sequence ID" value="MBB5514760.1"/>
    <property type="molecule type" value="Genomic_DNA"/>
</dbReference>
<proteinExistence type="inferred from homology"/>
<evidence type="ECO:0000313" key="8">
    <source>
        <dbReference type="EMBL" id="MBB5514760.1"/>
    </source>
</evidence>
<comment type="caution">
    <text evidence="8">The sequence shown here is derived from an EMBL/GenBank/DDBJ whole genome shotgun (WGS) entry which is preliminary data.</text>
</comment>
<dbReference type="PANTHER" id="PTHR22726:SF1">
    <property type="entry name" value="METALLOENDOPEPTIDASE OMA1, MITOCHONDRIAL"/>
    <property type="match status" value="1"/>
</dbReference>
<reference evidence="8 9" key="1">
    <citation type="submission" date="2020-08" db="EMBL/GenBank/DDBJ databases">
        <title>Genomic Encyclopedia of Type Strains, Phase IV (KMG-IV): sequencing the most valuable type-strain genomes for metagenomic binning, comparative biology and taxonomic classification.</title>
        <authorList>
            <person name="Goeker M."/>
        </authorList>
    </citation>
    <scope>NUCLEOTIDE SEQUENCE [LARGE SCALE GENOMIC DNA]</scope>
    <source>
        <strain evidence="8 9">DSM 103377</strain>
    </source>
</reference>
<comment type="cofactor">
    <cofactor evidence="6">
        <name>Zn(2+)</name>
        <dbReference type="ChEBI" id="CHEBI:29105"/>
    </cofactor>
    <text evidence="6">Binds 1 zinc ion per subunit.</text>
</comment>
<keyword evidence="5 6" id="KW-0482">Metalloprotease</keyword>
<dbReference type="AlphaFoldDB" id="A0A840WU71"/>
<evidence type="ECO:0000313" key="9">
    <source>
        <dbReference type="Proteomes" id="UP000553766"/>
    </source>
</evidence>
<evidence type="ECO:0000256" key="4">
    <source>
        <dbReference type="ARBA" id="ARBA00022833"/>
    </source>
</evidence>
<gene>
    <name evidence="8" type="ORF">FHS89_000766</name>
</gene>
<sequence length="419" mass="45154">MIRDTEVEQTLRDMTDPLLRAAAVNPSSVRIRLVQDDRMNAFVSSNRTIYIHTGLIQRLDRADMLQAVIAHEIGHITGGHMTSRALNMQTAGNVSALGIAAGALAGVVAGPEAGIAIATGTIGSAQGQLRGFTRTEESAADQTGARILDQAGIDPQAAIDVLDLFAGQELLSEARQDLYARTHPISSDRITFLQRQAATARSKGATVPPAVADQYARLKAKLDGFIDWPSDALSRVPREGGTIPQRITRAVALHRVPDHAAAIRETDMLLMMEPNNPYFHELKGQFLFESGQIAASVAPYRRAMELTDGAPLIAGMLGRALVALDTDEANAEALRILTDARQQDDGMPLMLRALAIAHARAGNEGQAALATAEFHAARGSVPDARRFAENARSLLPQGTPAWIRAEDLLREIERIQPRN</sequence>
<dbReference type="Gene3D" id="1.25.40.10">
    <property type="entry name" value="Tetratricopeptide repeat domain"/>
    <property type="match status" value="1"/>
</dbReference>
<dbReference type="CDD" id="cd07324">
    <property type="entry name" value="M48C_Oma1-like"/>
    <property type="match status" value="1"/>
</dbReference>
<evidence type="ECO:0000256" key="6">
    <source>
        <dbReference type="RuleBase" id="RU003983"/>
    </source>
</evidence>
<dbReference type="Proteomes" id="UP000553766">
    <property type="component" value="Unassembled WGS sequence"/>
</dbReference>
<dbReference type="PANTHER" id="PTHR22726">
    <property type="entry name" value="METALLOENDOPEPTIDASE OMA1"/>
    <property type="match status" value="1"/>
</dbReference>
<dbReference type="Gene3D" id="3.30.2010.10">
    <property type="entry name" value="Metalloproteases ('zincins'), catalytic domain"/>
    <property type="match status" value="1"/>
</dbReference>
<dbReference type="InterPro" id="IPR011990">
    <property type="entry name" value="TPR-like_helical_dom_sf"/>
</dbReference>
<dbReference type="SUPFAM" id="SSF48452">
    <property type="entry name" value="TPR-like"/>
    <property type="match status" value="1"/>
</dbReference>
<dbReference type="GO" id="GO:0016020">
    <property type="term" value="C:membrane"/>
    <property type="evidence" value="ECO:0007669"/>
    <property type="project" value="TreeGrafter"/>
</dbReference>
<evidence type="ECO:0000256" key="5">
    <source>
        <dbReference type="ARBA" id="ARBA00023049"/>
    </source>
</evidence>
<organism evidence="8 9">
    <name type="scientific">Rubricella aquisinus</name>
    <dbReference type="NCBI Taxonomy" id="2028108"/>
    <lineage>
        <taxon>Bacteria</taxon>
        <taxon>Pseudomonadati</taxon>
        <taxon>Pseudomonadota</taxon>
        <taxon>Alphaproteobacteria</taxon>
        <taxon>Rhodobacterales</taxon>
        <taxon>Paracoccaceae</taxon>
        <taxon>Rubricella</taxon>
    </lineage>
</organism>
<protein>
    <submittedName>
        <fullName evidence="8">Putative Zn-dependent protease</fullName>
    </submittedName>
</protein>
<evidence type="ECO:0000256" key="1">
    <source>
        <dbReference type="ARBA" id="ARBA00022670"/>
    </source>
</evidence>
<comment type="similarity">
    <text evidence="6">Belongs to the peptidase M48 family.</text>
</comment>
<accession>A0A840WU71</accession>
<dbReference type="InterPro" id="IPR001915">
    <property type="entry name" value="Peptidase_M48"/>
</dbReference>
<dbReference type="GO" id="GO:0051603">
    <property type="term" value="P:proteolysis involved in protein catabolic process"/>
    <property type="evidence" value="ECO:0007669"/>
    <property type="project" value="TreeGrafter"/>
</dbReference>
<feature type="domain" description="Peptidase M48" evidence="7">
    <location>
        <begin position="8"/>
        <end position="195"/>
    </location>
</feature>
<evidence type="ECO:0000256" key="2">
    <source>
        <dbReference type="ARBA" id="ARBA00022723"/>
    </source>
</evidence>
<dbReference type="GO" id="GO:0046872">
    <property type="term" value="F:metal ion binding"/>
    <property type="evidence" value="ECO:0007669"/>
    <property type="project" value="UniProtKB-KW"/>
</dbReference>
<dbReference type="InterPro" id="IPR051156">
    <property type="entry name" value="Mito/Outer_Membr_Metalloprot"/>
</dbReference>
<name>A0A840WU71_9RHOB</name>
<keyword evidence="2" id="KW-0479">Metal-binding</keyword>
<evidence type="ECO:0000256" key="3">
    <source>
        <dbReference type="ARBA" id="ARBA00022801"/>
    </source>
</evidence>
<dbReference type="GO" id="GO:0004222">
    <property type="term" value="F:metalloendopeptidase activity"/>
    <property type="evidence" value="ECO:0007669"/>
    <property type="project" value="InterPro"/>
</dbReference>
<dbReference type="Pfam" id="PF01435">
    <property type="entry name" value="Peptidase_M48"/>
    <property type="match status" value="1"/>
</dbReference>
<keyword evidence="3 6" id="KW-0378">Hydrolase</keyword>
<keyword evidence="1 6" id="KW-0645">Protease</keyword>
<keyword evidence="4 6" id="KW-0862">Zinc</keyword>